<evidence type="ECO:0000313" key="1">
    <source>
        <dbReference type="EMBL" id="KAF0557646.1"/>
    </source>
</evidence>
<organism evidence="1 2">
    <name type="scientific">Gigaspora margarita</name>
    <dbReference type="NCBI Taxonomy" id="4874"/>
    <lineage>
        <taxon>Eukaryota</taxon>
        <taxon>Fungi</taxon>
        <taxon>Fungi incertae sedis</taxon>
        <taxon>Mucoromycota</taxon>
        <taxon>Glomeromycotina</taxon>
        <taxon>Glomeromycetes</taxon>
        <taxon>Diversisporales</taxon>
        <taxon>Gigasporaceae</taxon>
        <taxon>Gigaspora</taxon>
    </lineage>
</organism>
<dbReference type="SUPFAM" id="SSF52047">
    <property type="entry name" value="RNI-like"/>
    <property type="match status" value="1"/>
</dbReference>
<keyword evidence="2" id="KW-1185">Reference proteome</keyword>
<sequence length="116" mass="13246">MVGLSNNQLDYGSVEILIDALHENTALTRLEIYDLSFTKHDSEEVRALADILDKNSCLISLNLSNCKLDFESVKILAETFCKNTTLTSLDFPLLILVMRKRKYFQKSLTKISQYPL</sequence>
<reference evidence="1 2" key="1">
    <citation type="journal article" date="2019" name="Environ. Microbiol.">
        <title>At the nexus of three kingdoms: the genome of the mycorrhizal fungus Gigaspora margarita provides insights into plant, endobacterial and fungal interactions.</title>
        <authorList>
            <person name="Venice F."/>
            <person name="Ghignone S."/>
            <person name="Salvioli di Fossalunga A."/>
            <person name="Amselem J."/>
            <person name="Novero M."/>
            <person name="Xianan X."/>
            <person name="Sedzielewska Toro K."/>
            <person name="Morin E."/>
            <person name="Lipzen A."/>
            <person name="Grigoriev I.V."/>
            <person name="Henrissat B."/>
            <person name="Martin F.M."/>
            <person name="Bonfante P."/>
        </authorList>
    </citation>
    <scope>NUCLEOTIDE SEQUENCE [LARGE SCALE GENOMIC DNA]</scope>
    <source>
        <strain evidence="1 2">BEG34</strain>
    </source>
</reference>
<dbReference type="InterPro" id="IPR032675">
    <property type="entry name" value="LRR_dom_sf"/>
</dbReference>
<protein>
    <submittedName>
        <fullName evidence="1">Protein phosphatase 1 regulatory subunit 37</fullName>
    </submittedName>
</protein>
<dbReference type="OrthoDB" id="120976at2759"/>
<gene>
    <name evidence="1" type="ORF">F8M41_012779</name>
</gene>
<comment type="caution">
    <text evidence="1">The sequence shown here is derived from an EMBL/GenBank/DDBJ whole genome shotgun (WGS) entry which is preliminary data.</text>
</comment>
<proteinExistence type="predicted"/>
<accession>A0A8H4B3R2</accession>
<name>A0A8H4B3R2_GIGMA</name>
<evidence type="ECO:0000313" key="2">
    <source>
        <dbReference type="Proteomes" id="UP000439903"/>
    </source>
</evidence>
<dbReference type="Proteomes" id="UP000439903">
    <property type="component" value="Unassembled WGS sequence"/>
</dbReference>
<dbReference type="EMBL" id="WTPW01000027">
    <property type="protein sequence ID" value="KAF0557646.1"/>
    <property type="molecule type" value="Genomic_DNA"/>
</dbReference>
<dbReference type="AlphaFoldDB" id="A0A8H4B3R2"/>
<dbReference type="Gene3D" id="3.80.10.10">
    <property type="entry name" value="Ribonuclease Inhibitor"/>
    <property type="match status" value="1"/>
</dbReference>